<sequence>MTAAITIITAREEPRVDTRDLAHHLGIQHRSAFKLVEAYPEDFKALGVVRFEIAKPPKGAKGGRPERSALLTEDQAYLLLAYSRNTANVRALKVELVKAFRDARAAAETRQRDYLPGYHELHDRVHQLAAESENRHWVHANFDKLVNRTVGLSAGQRQGLPAPVLSLTAVVQTVATRATVGAADHKEAYQRAKAALGRLQDALAVLDGPDVAVLEGGRHGERA</sequence>
<dbReference type="RefSeq" id="WP_382204068.1">
    <property type="nucleotide sequence ID" value="NZ_JBHTBZ010000088.1"/>
</dbReference>
<reference evidence="2" key="1">
    <citation type="journal article" date="2019" name="Int. J. Syst. Evol. Microbiol.">
        <title>The Global Catalogue of Microorganisms (GCM) 10K type strain sequencing project: providing services to taxonomists for standard genome sequencing and annotation.</title>
        <authorList>
            <consortium name="The Broad Institute Genomics Platform"/>
            <consortium name="The Broad Institute Genome Sequencing Center for Infectious Disease"/>
            <person name="Wu L."/>
            <person name="Ma J."/>
        </authorList>
    </citation>
    <scope>NUCLEOTIDE SEQUENCE [LARGE SCALE GENOMIC DNA]</scope>
    <source>
        <strain evidence="2">CCUG 53903</strain>
    </source>
</reference>
<dbReference type="Proteomes" id="UP001596457">
    <property type="component" value="Unassembled WGS sequence"/>
</dbReference>
<evidence type="ECO:0000313" key="1">
    <source>
        <dbReference type="EMBL" id="MFC7462891.1"/>
    </source>
</evidence>
<proteinExistence type="predicted"/>
<dbReference type="Pfam" id="PF09669">
    <property type="entry name" value="Phage_pRha"/>
    <property type="match status" value="1"/>
</dbReference>
<name>A0ABW2SHA6_9BURK</name>
<keyword evidence="2" id="KW-1185">Reference proteome</keyword>
<dbReference type="InterPro" id="IPR014054">
    <property type="entry name" value="Phage_regulatory_Rha"/>
</dbReference>
<gene>
    <name evidence="1" type="ORF">ACFQU0_20935</name>
</gene>
<accession>A0ABW2SHA6</accession>
<evidence type="ECO:0000313" key="2">
    <source>
        <dbReference type="Proteomes" id="UP001596457"/>
    </source>
</evidence>
<dbReference type="EMBL" id="JBHTBZ010000088">
    <property type="protein sequence ID" value="MFC7462891.1"/>
    <property type="molecule type" value="Genomic_DNA"/>
</dbReference>
<comment type="caution">
    <text evidence="1">The sequence shown here is derived from an EMBL/GenBank/DDBJ whole genome shotgun (WGS) entry which is preliminary data.</text>
</comment>
<protein>
    <submittedName>
        <fullName evidence="1">Rha family transcriptional regulator</fullName>
    </submittedName>
</protein>
<organism evidence="1 2">
    <name type="scientific">Hydrogenophaga defluvii</name>
    <dbReference type="NCBI Taxonomy" id="249410"/>
    <lineage>
        <taxon>Bacteria</taxon>
        <taxon>Pseudomonadati</taxon>
        <taxon>Pseudomonadota</taxon>
        <taxon>Betaproteobacteria</taxon>
        <taxon>Burkholderiales</taxon>
        <taxon>Comamonadaceae</taxon>
        <taxon>Hydrogenophaga</taxon>
    </lineage>
</organism>